<dbReference type="AlphaFoldDB" id="W7DCZ3"/>
<dbReference type="PATRIC" id="fig|1265822.4.peg.2784"/>
<evidence type="ECO:0000313" key="2">
    <source>
        <dbReference type="Proteomes" id="UP000019241"/>
    </source>
</evidence>
<evidence type="ECO:0000313" key="1">
    <source>
        <dbReference type="EMBL" id="EUJ52473.1"/>
    </source>
</evidence>
<proteinExistence type="predicted"/>
<reference evidence="1 2" key="1">
    <citation type="submission" date="2012-12" db="EMBL/GenBank/DDBJ databases">
        <title>Novel taxa of Listeriaceae from agricultural environments in the United States.</title>
        <authorList>
            <person name="den Bakker H.C."/>
            <person name="Allred A."/>
            <person name="Warchocki S."/>
            <person name="Wright E.M."/>
            <person name="Burrell A."/>
            <person name="Nightingale K.K."/>
            <person name="Kephart D."/>
            <person name="Wiedmann M."/>
        </authorList>
    </citation>
    <scope>NUCLEOTIDE SEQUENCE [LARGE SCALE GENOMIC DNA]</scope>
    <source>
        <strain evidence="1 2">FSL S10-1203</strain>
    </source>
</reference>
<dbReference type="RefSeq" id="WP_036064026.1">
    <property type="nucleotide sequence ID" value="NZ_AODM01000044.1"/>
</dbReference>
<sequence length="72" mass="8163">MLVLTTMLTACGETSNKTADSSKEKSVEKKVAIKQDERKYYGQKWSNEWNGLKTNANHVTVVKLSDTSKRKK</sequence>
<gene>
    <name evidence="1" type="ORF">MCOL2_13684</name>
</gene>
<accession>W7DCZ3</accession>
<dbReference type="EMBL" id="AODM01000044">
    <property type="protein sequence ID" value="EUJ52473.1"/>
    <property type="molecule type" value="Genomic_DNA"/>
</dbReference>
<dbReference type="Proteomes" id="UP000019241">
    <property type="component" value="Unassembled WGS sequence"/>
</dbReference>
<comment type="caution">
    <text evidence="1">The sequence shown here is derived from an EMBL/GenBank/DDBJ whole genome shotgun (WGS) entry which is preliminary data.</text>
</comment>
<name>W7DCZ3_9LIST</name>
<protein>
    <recommendedName>
        <fullName evidence="3">Lipoprotein</fullName>
    </recommendedName>
</protein>
<organism evidence="1 2">
    <name type="scientific">Listeria fleischmannii FSL S10-1203</name>
    <dbReference type="NCBI Taxonomy" id="1265822"/>
    <lineage>
        <taxon>Bacteria</taxon>
        <taxon>Bacillati</taxon>
        <taxon>Bacillota</taxon>
        <taxon>Bacilli</taxon>
        <taxon>Bacillales</taxon>
        <taxon>Listeriaceae</taxon>
        <taxon>Listeria</taxon>
    </lineage>
</organism>
<evidence type="ECO:0008006" key="3">
    <source>
        <dbReference type="Google" id="ProtNLM"/>
    </source>
</evidence>